<reference evidence="2" key="1">
    <citation type="submission" date="2014-05" db="EMBL/GenBank/DDBJ databases">
        <authorList>
            <person name="Chronopoulou M."/>
        </authorList>
    </citation>
    <scope>NUCLEOTIDE SEQUENCE</scope>
    <source>
        <tissue evidence="2">Whole organism</tissue>
    </source>
</reference>
<evidence type="ECO:0000256" key="1">
    <source>
        <dbReference type="SAM" id="Phobius"/>
    </source>
</evidence>
<accession>A0A0K2V7G8</accession>
<feature type="transmembrane region" description="Helical" evidence="1">
    <location>
        <begin position="12"/>
        <end position="33"/>
    </location>
</feature>
<dbReference type="AlphaFoldDB" id="A0A0K2V7G8"/>
<evidence type="ECO:0000313" key="2">
    <source>
        <dbReference type="EMBL" id="CDW46483.1"/>
    </source>
</evidence>
<keyword evidence="1" id="KW-0812">Transmembrane</keyword>
<keyword evidence="1" id="KW-0472">Membrane</keyword>
<name>A0A0K2V7G8_LEPSM</name>
<sequence length="54" mass="6333">MPKRTKFSSPLMTTYVILIIGIRLLRDSIACLLNRWKKVRKNGEQNARDLRVSM</sequence>
<organism evidence="2">
    <name type="scientific">Lepeophtheirus salmonis</name>
    <name type="common">Salmon louse</name>
    <name type="synonym">Caligus salmonis</name>
    <dbReference type="NCBI Taxonomy" id="72036"/>
    <lineage>
        <taxon>Eukaryota</taxon>
        <taxon>Metazoa</taxon>
        <taxon>Ecdysozoa</taxon>
        <taxon>Arthropoda</taxon>
        <taxon>Crustacea</taxon>
        <taxon>Multicrustacea</taxon>
        <taxon>Hexanauplia</taxon>
        <taxon>Copepoda</taxon>
        <taxon>Siphonostomatoida</taxon>
        <taxon>Caligidae</taxon>
        <taxon>Lepeophtheirus</taxon>
    </lineage>
</organism>
<keyword evidence="1" id="KW-1133">Transmembrane helix</keyword>
<proteinExistence type="predicted"/>
<protein>
    <submittedName>
        <fullName evidence="2">Uncharacterized protein</fullName>
    </submittedName>
</protein>
<dbReference type="EMBL" id="HACA01029122">
    <property type="protein sequence ID" value="CDW46483.1"/>
    <property type="molecule type" value="Transcribed_RNA"/>
</dbReference>